<name>A0A9N9C5C8_9GLOM</name>
<reference evidence="2" key="1">
    <citation type="submission" date="2021-06" db="EMBL/GenBank/DDBJ databases">
        <authorList>
            <person name="Kallberg Y."/>
            <person name="Tangrot J."/>
            <person name="Rosling A."/>
        </authorList>
    </citation>
    <scope>NUCLEOTIDE SEQUENCE</scope>
    <source>
        <strain evidence="2">MA453B</strain>
    </source>
</reference>
<sequence length="107" mass="12068">MIHQLSRLVSLLTKYYQLVQILDQLIPPIRISDIIWSLASLTQSPNQSLGSNLTEHLSPVQFQETSESSDDYEPNSDLSNSFSKSFQEDSVLTLTSCTLDIQDNDSF</sequence>
<protein>
    <submittedName>
        <fullName evidence="2">27188_t:CDS:1</fullName>
    </submittedName>
</protein>
<organism evidence="2 3">
    <name type="scientific">Dentiscutata erythropus</name>
    <dbReference type="NCBI Taxonomy" id="1348616"/>
    <lineage>
        <taxon>Eukaryota</taxon>
        <taxon>Fungi</taxon>
        <taxon>Fungi incertae sedis</taxon>
        <taxon>Mucoromycota</taxon>
        <taxon>Glomeromycotina</taxon>
        <taxon>Glomeromycetes</taxon>
        <taxon>Diversisporales</taxon>
        <taxon>Gigasporaceae</taxon>
        <taxon>Dentiscutata</taxon>
    </lineage>
</organism>
<feature type="region of interest" description="Disordered" evidence="1">
    <location>
        <begin position="60"/>
        <end position="79"/>
    </location>
</feature>
<gene>
    <name evidence="2" type="ORF">DERYTH_LOCUS7048</name>
</gene>
<evidence type="ECO:0000256" key="1">
    <source>
        <dbReference type="SAM" id="MobiDB-lite"/>
    </source>
</evidence>
<comment type="caution">
    <text evidence="2">The sequence shown here is derived from an EMBL/GenBank/DDBJ whole genome shotgun (WGS) entry which is preliminary data.</text>
</comment>
<accession>A0A9N9C5C8</accession>
<proteinExistence type="predicted"/>
<keyword evidence="3" id="KW-1185">Reference proteome</keyword>
<dbReference type="EMBL" id="CAJVPY010003323">
    <property type="protein sequence ID" value="CAG8588578.1"/>
    <property type="molecule type" value="Genomic_DNA"/>
</dbReference>
<evidence type="ECO:0000313" key="2">
    <source>
        <dbReference type="EMBL" id="CAG8588578.1"/>
    </source>
</evidence>
<dbReference type="Proteomes" id="UP000789405">
    <property type="component" value="Unassembled WGS sequence"/>
</dbReference>
<evidence type="ECO:0000313" key="3">
    <source>
        <dbReference type="Proteomes" id="UP000789405"/>
    </source>
</evidence>
<dbReference type="AlphaFoldDB" id="A0A9N9C5C8"/>